<comment type="caution">
    <text evidence="7">The sequence shown here is derived from an EMBL/GenBank/DDBJ whole genome shotgun (WGS) entry which is preliminary data.</text>
</comment>
<dbReference type="Gene3D" id="1.20.5.170">
    <property type="match status" value="1"/>
</dbReference>
<dbReference type="AlphaFoldDB" id="A0A9D4L632"/>
<dbReference type="GO" id="GO:0005634">
    <property type="term" value="C:nucleus"/>
    <property type="evidence" value="ECO:0007669"/>
    <property type="project" value="TreeGrafter"/>
</dbReference>
<evidence type="ECO:0000313" key="7">
    <source>
        <dbReference type="EMBL" id="KAH3851141.1"/>
    </source>
</evidence>
<dbReference type="PANTHER" id="PTHR23351">
    <property type="entry name" value="FOS TRANSCRIPTION FACTOR-RELATED"/>
    <property type="match status" value="1"/>
</dbReference>
<dbReference type="SMART" id="SM00338">
    <property type="entry name" value="BRLZ"/>
    <property type="match status" value="1"/>
</dbReference>
<evidence type="ECO:0000256" key="4">
    <source>
        <dbReference type="SAM" id="Coils"/>
    </source>
</evidence>
<dbReference type="PROSITE" id="PS50217">
    <property type="entry name" value="BZIP"/>
    <property type="match status" value="1"/>
</dbReference>
<evidence type="ECO:0000259" key="6">
    <source>
        <dbReference type="PROSITE" id="PS50217"/>
    </source>
</evidence>
<dbReference type="EMBL" id="JAIWYP010000003">
    <property type="protein sequence ID" value="KAH3851141.1"/>
    <property type="molecule type" value="Genomic_DNA"/>
</dbReference>
<feature type="domain" description="BZIP" evidence="6">
    <location>
        <begin position="72"/>
        <end position="135"/>
    </location>
</feature>
<dbReference type="CDD" id="cd14692">
    <property type="entry name" value="bZIP_ATF4"/>
    <property type="match status" value="1"/>
</dbReference>
<proteinExistence type="predicted"/>
<dbReference type="GO" id="GO:0000978">
    <property type="term" value="F:RNA polymerase II cis-regulatory region sequence-specific DNA binding"/>
    <property type="evidence" value="ECO:0007669"/>
    <property type="project" value="TreeGrafter"/>
</dbReference>
<accession>A0A9D4L632</accession>
<dbReference type="SUPFAM" id="SSF57959">
    <property type="entry name" value="Leucine zipper domain"/>
    <property type="match status" value="1"/>
</dbReference>
<dbReference type="InterPro" id="IPR004827">
    <property type="entry name" value="bZIP"/>
</dbReference>
<gene>
    <name evidence="7" type="ORF">DPMN_093622</name>
</gene>
<dbReference type="PRINTS" id="PR00042">
    <property type="entry name" value="LEUZIPPRFOS"/>
</dbReference>
<keyword evidence="8" id="KW-1185">Reference proteome</keyword>
<dbReference type="PROSITE" id="PS00036">
    <property type="entry name" value="BZIP_BASIC"/>
    <property type="match status" value="1"/>
</dbReference>
<evidence type="ECO:0000256" key="1">
    <source>
        <dbReference type="ARBA" id="ARBA00023015"/>
    </source>
</evidence>
<evidence type="ECO:0000256" key="3">
    <source>
        <dbReference type="ARBA" id="ARBA00023163"/>
    </source>
</evidence>
<keyword evidence="1" id="KW-0805">Transcription regulation</keyword>
<evidence type="ECO:0000256" key="2">
    <source>
        <dbReference type="ARBA" id="ARBA00023125"/>
    </source>
</evidence>
<feature type="region of interest" description="Disordered" evidence="5">
    <location>
        <begin position="1"/>
        <end position="27"/>
    </location>
</feature>
<name>A0A9D4L632_DREPO</name>
<keyword evidence="2" id="KW-0238">DNA-binding</keyword>
<keyword evidence="4" id="KW-0175">Coiled coil</keyword>
<reference evidence="7" key="1">
    <citation type="journal article" date="2019" name="bioRxiv">
        <title>The Genome of the Zebra Mussel, Dreissena polymorpha: A Resource for Invasive Species Research.</title>
        <authorList>
            <person name="McCartney M.A."/>
            <person name="Auch B."/>
            <person name="Kono T."/>
            <person name="Mallez S."/>
            <person name="Zhang Y."/>
            <person name="Obille A."/>
            <person name="Becker A."/>
            <person name="Abrahante J.E."/>
            <person name="Garbe J."/>
            <person name="Badalamenti J.P."/>
            <person name="Herman A."/>
            <person name="Mangelson H."/>
            <person name="Liachko I."/>
            <person name="Sullivan S."/>
            <person name="Sone E.D."/>
            <person name="Koren S."/>
            <person name="Silverstein K.A.T."/>
            <person name="Beckman K.B."/>
            <person name="Gohl D.M."/>
        </authorList>
    </citation>
    <scope>NUCLEOTIDE SEQUENCE</scope>
    <source>
        <strain evidence="7">Duluth1</strain>
        <tissue evidence="7">Whole animal</tissue>
    </source>
</reference>
<dbReference type="Proteomes" id="UP000828390">
    <property type="component" value="Unassembled WGS sequence"/>
</dbReference>
<dbReference type="PANTHER" id="PTHR23351:SF24">
    <property type="entry name" value="ACTIVATING TRANSCRIPTION FACTOR 3-RELATED"/>
    <property type="match status" value="1"/>
</dbReference>
<keyword evidence="3" id="KW-0804">Transcription</keyword>
<sequence length="263" mass="30308">MDGIYPKPNTMSDRLSTEMHESIVSIDPHLNPRVKQEVKSHVLSSRRKRGLSDIDIQEKMPKVEQELTPYELDKKERRKAQNRRAAEKCRKKKQKENQEMAKCYDEEVIKNKMLQDENQRLRQEKEMLQKILEEHQFMCQRAISPSPNNTPGFENKTNFDFTFVSCATGYPAPCQSGIPRETTTPFQMEEEPDVFQGNDFYPTTIFADQIKSEVDCNAPSCAVANLSSLPDLGDLDFMGILNPVSPEEICQYGRQSISDFQDM</sequence>
<dbReference type="InterPro" id="IPR046347">
    <property type="entry name" value="bZIP_sf"/>
</dbReference>
<organism evidence="7 8">
    <name type="scientific">Dreissena polymorpha</name>
    <name type="common">Zebra mussel</name>
    <name type="synonym">Mytilus polymorpha</name>
    <dbReference type="NCBI Taxonomy" id="45954"/>
    <lineage>
        <taxon>Eukaryota</taxon>
        <taxon>Metazoa</taxon>
        <taxon>Spiralia</taxon>
        <taxon>Lophotrochozoa</taxon>
        <taxon>Mollusca</taxon>
        <taxon>Bivalvia</taxon>
        <taxon>Autobranchia</taxon>
        <taxon>Heteroconchia</taxon>
        <taxon>Euheterodonta</taxon>
        <taxon>Imparidentia</taxon>
        <taxon>Neoheterodontei</taxon>
        <taxon>Myida</taxon>
        <taxon>Dreissenoidea</taxon>
        <taxon>Dreissenidae</taxon>
        <taxon>Dreissena</taxon>
    </lineage>
</organism>
<reference evidence="7" key="2">
    <citation type="submission" date="2020-11" db="EMBL/GenBank/DDBJ databases">
        <authorList>
            <person name="McCartney M.A."/>
            <person name="Auch B."/>
            <person name="Kono T."/>
            <person name="Mallez S."/>
            <person name="Becker A."/>
            <person name="Gohl D.M."/>
            <person name="Silverstein K.A.T."/>
            <person name="Koren S."/>
            <person name="Bechman K.B."/>
            <person name="Herman A."/>
            <person name="Abrahante J.E."/>
            <person name="Garbe J."/>
        </authorList>
    </citation>
    <scope>NUCLEOTIDE SEQUENCE</scope>
    <source>
        <strain evidence="7">Duluth1</strain>
        <tissue evidence="7">Whole animal</tissue>
    </source>
</reference>
<dbReference type="Pfam" id="PF00170">
    <property type="entry name" value="bZIP_1"/>
    <property type="match status" value="1"/>
</dbReference>
<feature type="coiled-coil region" evidence="4">
    <location>
        <begin position="72"/>
        <end position="138"/>
    </location>
</feature>
<evidence type="ECO:0000313" key="8">
    <source>
        <dbReference type="Proteomes" id="UP000828390"/>
    </source>
</evidence>
<protein>
    <recommendedName>
        <fullName evidence="6">BZIP domain-containing protein</fullName>
    </recommendedName>
</protein>
<evidence type="ECO:0000256" key="5">
    <source>
        <dbReference type="SAM" id="MobiDB-lite"/>
    </source>
</evidence>
<dbReference type="GO" id="GO:0000981">
    <property type="term" value="F:DNA-binding transcription factor activity, RNA polymerase II-specific"/>
    <property type="evidence" value="ECO:0007669"/>
    <property type="project" value="TreeGrafter"/>
</dbReference>
<dbReference type="InterPro" id="IPR000837">
    <property type="entry name" value="AP-1"/>
</dbReference>
<dbReference type="OrthoDB" id="10415997at2759"/>